<dbReference type="InterPro" id="IPR038765">
    <property type="entry name" value="Papain-like_cys_pep_sf"/>
</dbReference>
<organism evidence="1 2">
    <name type="scientific">Psychrobacillus psychrotolerans</name>
    <dbReference type="NCBI Taxonomy" id="126156"/>
    <lineage>
        <taxon>Bacteria</taxon>
        <taxon>Bacillati</taxon>
        <taxon>Bacillota</taxon>
        <taxon>Bacilli</taxon>
        <taxon>Bacillales</taxon>
        <taxon>Bacillaceae</taxon>
        <taxon>Psychrobacillus</taxon>
    </lineage>
</organism>
<name>A0A1I5Y8L3_9BACI</name>
<dbReference type="SUPFAM" id="SSF54001">
    <property type="entry name" value="Cysteine proteinases"/>
    <property type="match status" value="1"/>
</dbReference>
<proteinExistence type="predicted"/>
<dbReference type="EMBL" id="FOXU01000002">
    <property type="protein sequence ID" value="SFQ40582.1"/>
    <property type="molecule type" value="Genomic_DNA"/>
</dbReference>
<dbReference type="RefSeq" id="WP_407691706.1">
    <property type="nucleotide sequence ID" value="NZ_FOXU01000002.1"/>
</dbReference>
<gene>
    <name evidence="1" type="ORF">SAMN05421670_1979</name>
</gene>
<keyword evidence="2" id="KW-1185">Reference proteome</keyword>
<evidence type="ECO:0000313" key="1">
    <source>
        <dbReference type="EMBL" id="SFQ40582.1"/>
    </source>
</evidence>
<evidence type="ECO:0000313" key="2">
    <source>
        <dbReference type="Proteomes" id="UP000198734"/>
    </source>
</evidence>
<protein>
    <recommendedName>
        <fullName evidence="3">Arylamine N-acetyltransferase</fullName>
    </recommendedName>
</protein>
<accession>A0A1I5Y8L3</accession>
<dbReference type="Proteomes" id="UP000198734">
    <property type="component" value="Unassembled WGS sequence"/>
</dbReference>
<dbReference type="AlphaFoldDB" id="A0A1I5Y8L3"/>
<evidence type="ECO:0008006" key="3">
    <source>
        <dbReference type="Google" id="ProtNLM"/>
    </source>
</evidence>
<reference evidence="2" key="1">
    <citation type="submission" date="2016-10" db="EMBL/GenBank/DDBJ databases">
        <authorList>
            <person name="Varghese N."/>
            <person name="Submissions S."/>
        </authorList>
    </citation>
    <scope>NUCLEOTIDE SEQUENCE [LARGE SCALE GENOMIC DNA]</scope>
    <source>
        <strain evidence="2">DSM 11706</strain>
    </source>
</reference>
<sequence>MLASKSILNTWMKFDDFPMETLTKVWFYHKNSVTKQRDVSLMREHRHQFGLSGNCFDLAFLLLDEFKKDGITAYPIGHNLNTPHAHVAVIALDELGNRFFCDLGDQWLRPILIDTDTQEYTDEKLNGFFPAATIQVKPSKRGIEILYHRPNGKISNQVFDTKPIEMNYFMQAAEFSQNFIKPRPLLECRTPFKNEIAHWEFYNWESFLSTSEGLFNEPKLHSIEDWAEKINDITGYDLQFLVDVLKQYKELSTLE</sequence>